<proteinExistence type="predicted"/>
<name>A0ABM3GY94_9MYRT</name>
<feature type="region of interest" description="Disordered" evidence="2">
    <location>
        <begin position="1"/>
        <end position="262"/>
    </location>
</feature>
<evidence type="ECO:0000256" key="2">
    <source>
        <dbReference type="SAM" id="MobiDB-lite"/>
    </source>
</evidence>
<feature type="compositionally biased region" description="Acidic residues" evidence="2">
    <location>
        <begin position="64"/>
        <end position="74"/>
    </location>
</feature>
<dbReference type="PANTHER" id="PTHR31762:SF10">
    <property type="entry name" value="FAS-BINDING FACTOR-LIKE PROTEIN"/>
    <property type="match status" value="1"/>
</dbReference>
<dbReference type="InterPro" id="IPR040321">
    <property type="entry name" value="SCD2-like"/>
</dbReference>
<dbReference type="RefSeq" id="XP_048129340.1">
    <property type="nucleotide sequence ID" value="XM_048273383.1"/>
</dbReference>
<evidence type="ECO:0000256" key="1">
    <source>
        <dbReference type="SAM" id="Coils"/>
    </source>
</evidence>
<evidence type="ECO:0000313" key="5">
    <source>
        <dbReference type="RefSeq" id="XP_048129340.1"/>
    </source>
</evidence>
<dbReference type="PANTHER" id="PTHR31762">
    <property type="entry name" value="FAS-BINDING FACTOR-LIKE PROTEIN"/>
    <property type="match status" value="1"/>
</dbReference>
<reference evidence="3 4" key="1">
    <citation type="submission" date="2025-05" db="UniProtKB">
        <authorList>
            <consortium name="RefSeq"/>
        </authorList>
    </citation>
    <scope>NUCLEOTIDE SEQUENCE [LARGE SCALE GENOMIC DNA]</scope>
    <source>
        <tissue evidence="4 5">Leaf</tissue>
    </source>
</reference>
<accession>A0ABM3GY94</accession>
<dbReference type="RefSeq" id="XP_048129339.1">
    <property type="nucleotide sequence ID" value="XM_048273382.1"/>
</dbReference>
<keyword evidence="1" id="KW-0175">Coiled coil</keyword>
<feature type="compositionally biased region" description="Polar residues" evidence="2">
    <location>
        <begin position="203"/>
        <end position="223"/>
    </location>
</feature>
<keyword evidence="3" id="KW-1185">Reference proteome</keyword>
<sequence>MDRMRPSYVRQQSNPGTPGGGASPTASPFHRHARSGSTGGNMKKAQTKAAAQRLAQVMAHQLGDDDDDEDDDLSYEYNPVSGSGSIGLAGGRAIRPRSPLSVRSHQEQAHSARSSAIGRPLQPMNSVDQPSLACISTPTRSSHSAAAEQSQPSRTVGVGRSPQQVNTEQPSLARISTPTRSFPSAAAEQSQPTRSVVVGRLPQSANTEQPLSARISTPTQSLHSAAVEQSHPTRSVVVGRSSLSANPEQPPSARSTSGSRPYLGVKTVPLVPASVPISLKPPSAAILTETPVEHRRDKSRMSLDWDNVSTKETSSQRSASALQDELDMLQEENDSLLEKLQLAEERCDEAEAKAQQLEKQISSLGEGVTLEARLLSRKEAALRQREAALRVAGQTHGENTEEVAALQIEAEIARDEATSAWEKLHEVHTMTQRTILTQEEMEEVVLKRSWLARYWGLCIKYGIHAEIAEAKYEHWSSFAPCPVEVVLAAGQKAKEENSYMYDDMNERDRFLRDKNEHSGELNIESLLLVEKGLRELASLKVEDAILLAMAQHRRKNILKASDPDDLKLPIEGQTEVFEATIHAELSKEESEDVLFKQAWLTYFWRRAKNHGLEIDVADERLQVLINQSTRSPTSHDAVDVERALVELRKLGIEDQLWEDSRKGFAPDNSNVRQENDF</sequence>
<gene>
    <name evidence="4 5" type="primary">LOC115743887</name>
</gene>
<organism evidence="3 5">
    <name type="scientific">Rhodamnia argentea</name>
    <dbReference type="NCBI Taxonomy" id="178133"/>
    <lineage>
        <taxon>Eukaryota</taxon>
        <taxon>Viridiplantae</taxon>
        <taxon>Streptophyta</taxon>
        <taxon>Embryophyta</taxon>
        <taxon>Tracheophyta</taxon>
        <taxon>Spermatophyta</taxon>
        <taxon>Magnoliopsida</taxon>
        <taxon>eudicotyledons</taxon>
        <taxon>Gunneridae</taxon>
        <taxon>Pentapetalae</taxon>
        <taxon>rosids</taxon>
        <taxon>malvids</taxon>
        <taxon>Myrtales</taxon>
        <taxon>Myrtaceae</taxon>
        <taxon>Myrtoideae</taxon>
        <taxon>Myrteae</taxon>
        <taxon>Australasian group</taxon>
        <taxon>Rhodamnia</taxon>
    </lineage>
</organism>
<feature type="compositionally biased region" description="Polar residues" evidence="2">
    <location>
        <begin position="241"/>
        <end position="259"/>
    </location>
</feature>
<evidence type="ECO:0000313" key="3">
    <source>
        <dbReference type="Proteomes" id="UP000827889"/>
    </source>
</evidence>
<dbReference type="Proteomes" id="UP000827889">
    <property type="component" value="Chromosome 1"/>
</dbReference>
<feature type="compositionally biased region" description="Polar residues" evidence="2">
    <location>
        <begin position="161"/>
        <end position="194"/>
    </location>
</feature>
<protein>
    <submittedName>
        <fullName evidence="4 5">Coiled-coil domain-containing protein SCD2 isoform X1</fullName>
    </submittedName>
</protein>
<evidence type="ECO:0000313" key="4">
    <source>
        <dbReference type="RefSeq" id="XP_048129339.1"/>
    </source>
</evidence>
<dbReference type="GeneID" id="115743887"/>
<feature type="coiled-coil region" evidence="1">
    <location>
        <begin position="312"/>
        <end position="367"/>
    </location>
</feature>
<feature type="compositionally biased region" description="Polar residues" evidence="2">
    <location>
        <begin position="123"/>
        <end position="154"/>
    </location>
</feature>